<organism evidence="1 2">
    <name type="scientific">Paraglaciecola mesophila</name>
    <dbReference type="NCBI Taxonomy" id="197222"/>
    <lineage>
        <taxon>Bacteria</taxon>
        <taxon>Pseudomonadati</taxon>
        <taxon>Pseudomonadota</taxon>
        <taxon>Gammaproteobacteria</taxon>
        <taxon>Alteromonadales</taxon>
        <taxon>Alteromonadaceae</taxon>
        <taxon>Paraglaciecola</taxon>
    </lineage>
</organism>
<name>A0A857JKP2_9ALTE</name>
<dbReference type="KEGG" id="pmes:FX988_01785"/>
<evidence type="ECO:0000313" key="2">
    <source>
        <dbReference type="Proteomes" id="UP000464524"/>
    </source>
</evidence>
<accession>A0A857JKP2</accession>
<reference evidence="1 2" key="1">
    <citation type="submission" date="2019-12" db="EMBL/GenBank/DDBJ databases">
        <title>Genome sequencing and assembly of endphytes of Porphyra tenera.</title>
        <authorList>
            <person name="Park J.M."/>
            <person name="Shin R."/>
            <person name="Jo S.H."/>
        </authorList>
    </citation>
    <scope>NUCLEOTIDE SEQUENCE [LARGE SCALE GENOMIC DNA]</scope>
    <source>
        <strain evidence="1 2">GPM4</strain>
    </source>
</reference>
<sequence>MIKNNKEGEAYIFNMSIRFNYRLDAQFTSLTGFIPIPLNNWPLRIHPAGFEQDVGVQ</sequence>
<protein>
    <submittedName>
        <fullName evidence="1">Uncharacterized protein</fullName>
    </submittedName>
</protein>
<keyword evidence="2" id="KW-1185">Reference proteome</keyword>
<dbReference type="EMBL" id="CP047656">
    <property type="protein sequence ID" value="QHJ11551.1"/>
    <property type="molecule type" value="Genomic_DNA"/>
</dbReference>
<proteinExistence type="predicted"/>
<dbReference type="Proteomes" id="UP000464524">
    <property type="component" value="Chromosome"/>
</dbReference>
<gene>
    <name evidence="1" type="ORF">FX988_01785</name>
</gene>
<dbReference type="AlphaFoldDB" id="A0A857JKP2"/>
<evidence type="ECO:0000313" key="1">
    <source>
        <dbReference type="EMBL" id="QHJ11551.1"/>
    </source>
</evidence>